<evidence type="ECO:0000313" key="2">
    <source>
        <dbReference type="Proteomes" id="UP000490386"/>
    </source>
</evidence>
<dbReference type="InterPro" id="IPR023393">
    <property type="entry name" value="START-like_dom_sf"/>
</dbReference>
<comment type="caution">
    <text evidence="1">The sequence shown here is derived from an EMBL/GenBank/DDBJ whole genome shotgun (WGS) entry which is preliminary data.</text>
</comment>
<dbReference type="SUPFAM" id="SSF55961">
    <property type="entry name" value="Bet v1-like"/>
    <property type="match status" value="1"/>
</dbReference>
<dbReference type="Proteomes" id="UP000490386">
    <property type="component" value="Unassembled WGS sequence"/>
</dbReference>
<evidence type="ECO:0000313" key="1">
    <source>
        <dbReference type="EMBL" id="KAB1638065.1"/>
    </source>
</evidence>
<proteinExistence type="predicted"/>
<dbReference type="CDD" id="cd07818">
    <property type="entry name" value="SRPBCC_1"/>
    <property type="match status" value="1"/>
</dbReference>
<dbReference type="Gene3D" id="3.30.530.20">
    <property type="match status" value="1"/>
</dbReference>
<dbReference type="OrthoDB" id="9807923at2"/>
<dbReference type="InterPro" id="IPR019587">
    <property type="entry name" value="Polyketide_cyclase/dehydratase"/>
</dbReference>
<name>A0A7J5B394_9MICO</name>
<dbReference type="AlphaFoldDB" id="A0A7J5B394"/>
<organism evidence="1 2">
    <name type="scientific">Pseudoclavibacter terrae</name>
    <dbReference type="NCBI Taxonomy" id="1530195"/>
    <lineage>
        <taxon>Bacteria</taxon>
        <taxon>Bacillati</taxon>
        <taxon>Actinomycetota</taxon>
        <taxon>Actinomycetes</taxon>
        <taxon>Micrococcales</taxon>
        <taxon>Microbacteriaceae</taxon>
        <taxon>Pseudoclavibacter</taxon>
    </lineage>
</organism>
<dbReference type="Pfam" id="PF10604">
    <property type="entry name" value="Polyketide_cyc2"/>
    <property type="match status" value="1"/>
</dbReference>
<dbReference type="EMBL" id="WBJX01000002">
    <property type="protein sequence ID" value="KAB1638065.1"/>
    <property type="molecule type" value="Genomic_DNA"/>
</dbReference>
<gene>
    <name evidence="1" type="ORF">F8O03_06505</name>
</gene>
<dbReference type="RefSeq" id="WP_151423168.1">
    <property type="nucleotide sequence ID" value="NZ_WBJX01000002.1"/>
</dbReference>
<sequence length="151" mass="16934">MTTYEVQREAVIHADIERVHALIDSFHNWSSWSPWEDVDPTMRREHSGPQAGPGAHYAWEGNRKAGKGSMTIVASAPQRIDLVIDFDKPFTAHNPTSFILEPVDGGTHVRWLMTGEHRGVAALIFRFMPMDKLIGPDFERGLERLEAAATA</sequence>
<keyword evidence="2" id="KW-1185">Reference proteome</keyword>
<protein>
    <submittedName>
        <fullName evidence="1">SRPBCC family protein</fullName>
    </submittedName>
</protein>
<reference evidence="1 2" key="1">
    <citation type="submission" date="2019-09" db="EMBL/GenBank/DDBJ databases">
        <title>Phylogeny of genus Pseudoclavibacter and closely related genus.</title>
        <authorList>
            <person name="Li Y."/>
        </authorList>
    </citation>
    <scope>NUCLEOTIDE SEQUENCE [LARGE SCALE GENOMIC DNA]</scope>
    <source>
        <strain evidence="1 2">THG-MD12</strain>
    </source>
</reference>
<accession>A0A7J5B394</accession>